<comment type="similarity">
    <text evidence="2">Belongs to the autoinducer-2 exporter (AI-2E) (TC 2.A.86) family.</text>
</comment>
<evidence type="ECO:0000256" key="4">
    <source>
        <dbReference type="ARBA" id="ARBA00022989"/>
    </source>
</evidence>
<feature type="compositionally biased region" description="Low complexity" evidence="6">
    <location>
        <begin position="415"/>
        <end position="431"/>
    </location>
</feature>
<dbReference type="Proteomes" id="UP000654075">
    <property type="component" value="Unassembled WGS sequence"/>
</dbReference>
<reference evidence="9" key="1">
    <citation type="submission" date="2021-02" db="EMBL/GenBank/DDBJ databases">
        <authorList>
            <person name="Dougan E. K."/>
            <person name="Rhodes N."/>
            <person name="Thang M."/>
            <person name="Chan C."/>
        </authorList>
    </citation>
    <scope>NUCLEOTIDE SEQUENCE</scope>
</reference>
<dbReference type="Pfam" id="PF01594">
    <property type="entry name" value="AI-2E_transport"/>
    <property type="match status" value="1"/>
</dbReference>
<feature type="transmembrane region" description="Helical" evidence="7">
    <location>
        <begin position="297"/>
        <end position="318"/>
    </location>
</feature>
<feature type="signal peptide" evidence="8">
    <location>
        <begin position="1"/>
        <end position="25"/>
    </location>
</feature>
<feature type="region of interest" description="Disordered" evidence="6">
    <location>
        <begin position="397"/>
        <end position="456"/>
    </location>
</feature>
<evidence type="ECO:0000256" key="2">
    <source>
        <dbReference type="ARBA" id="ARBA00009773"/>
    </source>
</evidence>
<evidence type="ECO:0000313" key="10">
    <source>
        <dbReference type="Proteomes" id="UP000654075"/>
    </source>
</evidence>
<comment type="caution">
    <text evidence="9">The sequence shown here is derived from an EMBL/GenBank/DDBJ whole genome shotgun (WGS) entry which is preliminary data.</text>
</comment>
<gene>
    <name evidence="9" type="ORF">PGLA1383_LOCUS31845</name>
</gene>
<dbReference type="InterPro" id="IPR002549">
    <property type="entry name" value="AI-2E-like"/>
</dbReference>
<dbReference type="OrthoDB" id="449361at2759"/>
<proteinExistence type="inferred from homology"/>
<keyword evidence="4 7" id="KW-1133">Transmembrane helix</keyword>
<keyword evidence="5 7" id="KW-0472">Membrane</keyword>
<keyword evidence="3 7" id="KW-0812">Transmembrane</keyword>
<accession>A0A813FUP8</accession>
<keyword evidence="8" id="KW-0732">Signal</keyword>
<evidence type="ECO:0000256" key="3">
    <source>
        <dbReference type="ARBA" id="ARBA00022692"/>
    </source>
</evidence>
<feature type="transmembrane region" description="Helical" evidence="7">
    <location>
        <begin position="236"/>
        <end position="257"/>
    </location>
</feature>
<evidence type="ECO:0000256" key="8">
    <source>
        <dbReference type="SAM" id="SignalP"/>
    </source>
</evidence>
<dbReference type="AlphaFoldDB" id="A0A813FUP8"/>
<feature type="transmembrane region" description="Helical" evidence="7">
    <location>
        <begin position="203"/>
        <end position="224"/>
    </location>
</feature>
<comment type="subcellular location">
    <subcellularLocation>
        <location evidence="1">Membrane</location>
        <topology evidence="1">Multi-pass membrane protein</topology>
    </subcellularLocation>
</comment>
<dbReference type="EMBL" id="CAJNNV010025365">
    <property type="protein sequence ID" value="CAE8614111.1"/>
    <property type="molecule type" value="Genomic_DNA"/>
</dbReference>
<dbReference type="GO" id="GO:0016020">
    <property type="term" value="C:membrane"/>
    <property type="evidence" value="ECO:0007669"/>
    <property type="project" value="UniProtKB-SubCell"/>
</dbReference>
<name>A0A813FUP8_POLGL</name>
<protein>
    <submittedName>
        <fullName evidence="9">Uncharacterized protein</fullName>
    </submittedName>
</protein>
<evidence type="ECO:0000313" key="9">
    <source>
        <dbReference type="EMBL" id="CAE8614111.1"/>
    </source>
</evidence>
<feature type="transmembrane region" description="Helical" evidence="7">
    <location>
        <begin position="112"/>
        <end position="134"/>
    </location>
</feature>
<evidence type="ECO:0000256" key="7">
    <source>
        <dbReference type="SAM" id="Phobius"/>
    </source>
</evidence>
<sequence length="456" mass="50059">MALEPLANRFQWVLMSFGKLLYCLCTTCEICRACGSRRDSRDSTHAVHRRQCFCSSCSLGASTEQLELATLADSTSIDEECNGTGDIWRASADHGNTSNSFCLDCCTGVSRLVSVACAVAVVVGVLLGMAMFILNGAIRVQEDFEIYEQGARNVVEWGKKISAHILHDLPDKVVIQISENALNYVKHIASEIIAFLLEYAGDLMFFCLMLGLYVMFWLCAPMPLNPKTESIFRRYFFLKGTACTGYGVSVGLLLYWLGVQLPVVFGLISFCFSFIPEVGAFLSMVMPVPVILFDSRLEAPAITLATALIGQFGLKFIFANIIEVKLIENDKTMKMHPVITLLAVTFFGFIWGPTGMLLSVPVMAYLKVVILSDSVPPMYRDPLLILIEGDRRAPERYTKESLERASKRSPKSSTGPLPGVPLRGRGAAAGEGSEEEGPAGELCWRKRHPADGPDAS</sequence>
<keyword evidence="10" id="KW-1185">Reference proteome</keyword>
<organism evidence="9 10">
    <name type="scientific">Polarella glacialis</name>
    <name type="common">Dinoflagellate</name>
    <dbReference type="NCBI Taxonomy" id="89957"/>
    <lineage>
        <taxon>Eukaryota</taxon>
        <taxon>Sar</taxon>
        <taxon>Alveolata</taxon>
        <taxon>Dinophyceae</taxon>
        <taxon>Suessiales</taxon>
        <taxon>Suessiaceae</taxon>
        <taxon>Polarella</taxon>
    </lineage>
</organism>
<feature type="transmembrane region" description="Helical" evidence="7">
    <location>
        <begin position="338"/>
        <end position="366"/>
    </location>
</feature>
<feature type="chain" id="PRO_5032903514" evidence="8">
    <location>
        <begin position="26"/>
        <end position="456"/>
    </location>
</feature>
<evidence type="ECO:0000256" key="1">
    <source>
        <dbReference type="ARBA" id="ARBA00004141"/>
    </source>
</evidence>
<evidence type="ECO:0000256" key="5">
    <source>
        <dbReference type="ARBA" id="ARBA00023136"/>
    </source>
</evidence>
<evidence type="ECO:0000256" key="6">
    <source>
        <dbReference type="SAM" id="MobiDB-lite"/>
    </source>
</evidence>
<feature type="transmembrane region" description="Helical" evidence="7">
    <location>
        <begin position="263"/>
        <end position="285"/>
    </location>
</feature>
<feature type="compositionally biased region" description="Basic and acidic residues" evidence="6">
    <location>
        <begin position="397"/>
        <end position="406"/>
    </location>
</feature>